<proteinExistence type="predicted"/>
<keyword evidence="5" id="KW-1185">Reference proteome</keyword>
<sequence>MSEAYCQSCGMPLGEGGEMRGSEADGSPSRDYCKYCYEKGRFLADCTMEEMIDFCVPLMAQSGMDAGQARRQMEAVFPQLKRWKRD</sequence>
<gene>
    <name evidence="2" type="ORF">GT747_03665</name>
    <name evidence="3" type="ORF">SAMN05444424_1420</name>
</gene>
<dbReference type="Proteomes" id="UP000184089">
    <property type="component" value="Unassembled WGS sequence"/>
</dbReference>
<dbReference type="Proteomes" id="UP000474718">
    <property type="component" value="Unassembled WGS sequence"/>
</dbReference>
<protein>
    <submittedName>
        <fullName evidence="2">Transcriptional regulator</fullName>
    </submittedName>
    <submittedName>
        <fullName evidence="3">Zinc ribbon domain-containing protein</fullName>
    </submittedName>
</protein>
<dbReference type="InterPro" id="IPR025868">
    <property type="entry name" value="Zn_ribbon_dom_put"/>
</dbReference>
<comment type="caution">
    <text evidence="3">The sequence shown here is derived from an EMBL/GenBank/DDBJ whole genome shotgun (WGS) entry which is preliminary data.</text>
</comment>
<reference evidence="3" key="1">
    <citation type="submission" date="2016-11" db="EMBL/GenBank/DDBJ databases">
        <authorList>
            <person name="Varghese N."/>
            <person name="Submissions S."/>
        </authorList>
    </citation>
    <scope>NUCLEOTIDE SEQUENCE</scope>
    <source>
        <strain evidence="3">DSM 4029</strain>
    </source>
</reference>
<evidence type="ECO:0000313" key="2">
    <source>
        <dbReference type="EMBL" id="MZL68873.1"/>
    </source>
</evidence>
<reference evidence="4" key="2">
    <citation type="submission" date="2016-11" db="EMBL/GenBank/DDBJ databases">
        <authorList>
            <person name="Jaros S."/>
            <person name="Januszkiewicz K."/>
            <person name="Wedrychowicz H."/>
        </authorList>
    </citation>
    <scope>NUCLEOTIDE SEQUENCE [LARGE SCALE GENOMIC DNA]</scope>
    <source>
        <strain evidence="4">DSM 4029</strain>
    </source>
</reference>
<dbReference type="AlphaFoldDB" id="A0AAQ1RVV1"/>
<evidence type="ECO:0000313" key="3">
    <source>
        <dbReference type="EMBL" id="SHG08798.1"/>
    </source>
</evidence>
<dbReference type="EMBL" id="FQVY01000002">
    <property type="protein sequence ID" value="SHG08798.1"/>
    <property type="molecule type" value="Genomic_DNA"/>
</dbReference>
<evidence type="ECO:0000313" key="5">
    <source>
        <dbReference type="Proteomes" id="UP000474718"/>
    </source>
</evidence>
<organism evidence="3 4">
    <name type="scientific">Bittarella massiliensis</name>
    <name type="common">ex Durand et al. 2017</name>
    <dbReference type="NCBI Taxonomy" id="1720313"/>
    <lineage>
        <taxon>Bacteria</taxon>
        <taxon>Bacillati</taxon>
        <taxon>Bacillota</taxon>
        <taxon>Clostridia</taxon>
        <taxon>Eubacteriales</taxon>
        <taxon>Oscillospiraceae</taxon>
        <taxon>Bittarella (ex Durand et al. 2017)</taxon>
    </lineage>
</organism>
<dbReference type="RefSeq" id="WP_044993217.1">
    <property type="nucleotide sequence ID" value="NZ_FQVY01000002.1"/>
</dbReference>
<dbReference type="Pfam" id="PF12674">
    <property type="entry name" value="Zn_ribbon_2"/>
    <property type="match status" value="1"/>
</dbReference>
<accession>A0AAQ1RVV1</accession>
<evidence type="ECO:0000259" key="1">
    <source>
        <dbReference type="Pfam" id="PF12674"/>
    </source>
</evidence>
<dbReference type="EMBL" id="WWVX01000002">
    <property type="protein sequence ID" value="MZL68873.1"/>
    <property type="molecule type" value="Genomic_DNA"/>
</dbReference>
<reference evidence="2 5" key="3">
    <citation type="journal article" date="2019" name="Nat. Med.">
        <title>A library of human gut bacterial isolates paired with longitudinal multiomics data enables mechanistic microbiome research.</title>
        <authorList>
            <person name="Poyet M."/>
            <person name="Groussin M."/>
            <person name="Gibbons S.M."/>
            <person name="Avila-Pacheco J."/>
            <person name="Jiang X."/>
            <person name="Kearney S.M."/>
            <person name="Perrotta A.R."/>
            <person name="Berdy B."/>
            <person name="Zhao S."/>
            <person name="Lieberman T.D."/>
            <person name="Swanson P.K."/>
            <person name="Smith M."/>
            <person name="Roesemann S."/>
            <person name="Alexander J.E."/>
            <person name="Rich S.A."/>
            <person name="Livny J."/>
            <person name="Vlamakis H."/>
            <person name="Clish C."/>
            <person name="Bullock K."/>
            <person name="Deik A."/>
            <person name="Scott J."/>
            <person name="Pierce K.A."/>
            <person name="Xavier R.J."/>
            <person name="Alm E.J."/>
        </authorList>
    </citation>
    <scope>NUCLEOTIDE SEQUENCE [LARGE SCALE GENOMIC DNA]</scope>
    <source>
        <strain evidence="2 5">BIOML-A2</strain>
    </source>
</reference>
<feature type="domain" description="Putative zinc ribbon" evidence="1">
    <location>
        <begin position="5"/>
        <end position="84"/>
    </location>
</feature>
<evidence type="ECO:0000313" key="4">
    <source>
        <dbReference type="Proteomes" id="UP000184089"/>
    </source>
</evidence>
<name>A0AAQ1RVV1_9FIRM</name>